<keyword evidence="8" id="KW-0902">Two-component regulatory system</keyword>
<keyword evidence="9" id="KW-0472">Membrane</keyword>
<protein>
    <recommendedName>
        <fullName evidence="2">histidine kinase</fullName>
        <ecNumber evidence="2">2.7.13.3</ecNumber>
    </recommendedName>
</protein>
<reference evidence="13" key="1">
    <citation type="journal article" date="2019" name="Int. J. Syst. Evol. Microbiol.">
        <title>The Global Catalogue of Microorganisms (GCM) 10K type strain sequencing project: providing services to taxonomists for standard genome sequencing and annotation.</title>
        <authorList>
            <consortium name="The Broad Institute Genomics Platform"/>
            <consortium name="The Broad Institute Genome Sequencing Center for Infectious Disease"/>
            <person name="Wu L."/>
            <person name="Ma J."/>
        </authorList>
    </citation>
    <scope>NUCLEOTIDE SEQUENCE [LARGE SCALE GENOMIC DNA]</scope>
    <source>
        <strain evidence="13">NBRC 108894</strain>
    </source>
</reference>
<evidence type="ECO:0000256" key="4">
    <source>
        <dbReference type="ARBA" id="ARBA00022679"/>
    </source>
</evidence>
<keyword evidence="9" id="KW-1133">Transmembrane helix</keyword>
<keyword evidence="9" id="KW-0812">Transmembrane</keyword>
<feature type="domain" description="Signal transduction histidine kinase subgroup 3 dimerisation and phosphoacceptor" evidence="11">
    <location>
        <begin position="107"/>
        <end position="173"/>
    </location>
</feature>
<dbReference type="InterPro" id="IPR036890">
    <property type="entry name" value="HATPase_C_sf"/>
</dbReference>
<evidence type="ECO:0000313" key="13">
    <source>
        <dbReference type="Proteomes" id="UP001157034"/>
    </source>
</evidence>
<keyword evidence="7" id="KW-0067">ATP-binding</keyword>
<sequence length="325" mass="35071">MSPWPWSVTTLITQALIVGTIAYRVRWVEAVIGVVANLLVSGTIAMLLPTARSAESVGVDLVVFTSTAGTLLATGIVLQQRRAIRVQLARERRVSEEERARRLVAEEKTRIARELHDVIAHSMSVINVQASSAPYRLADVGPDVRQEFEQMAASSRRALAEMRSLLSVLREDDRPNELAPQPGLAAIPGLIAAVDRSGTWINLEWVGEFGDEGVRQIVGLAAYRIVQEAVSNALRHSPGSHIDVRCTREPQGLSLLITNGPARRRGVPVPGGAGNGLVGMRERATSLGGTLEHHGLPAGGYVVRAWLPLDPKAPVDHSDERTDAA</sequence>
<dbReference type="InterPro" id="IPR003594">
    <property type="entry name" value="HATPase_dom"/>
</dbReference>
<keyword evidence="4" id="KW-0808">Transferase</keyword>
<evidence type="ECO:0000313" key="12">
    <source>
        <dbReference type="EMBL" id="GMA96182.1"/>
    </source>
</evidence>
<organism evidence="12 13">
    <name type="scientific">Pseudolysinimonas kribbensis</name>
    <dbReference type="NCBI Taxonomy" id="433641"/>
    <lineage>
        <taxon>Bacteria</taxon>
        <taxon>Bacillati</taxon>
        <taxon>Actinomycetota</taxon>
        <taxon>Actinomycetes</taxon>
        <taxon>Micrococcales</taxon>
        <taxon>Microbacteriaceae</taxon>
        <taxon>Pseudolysinimonas</taxon>
    </lineage>
</organism>
<dbReference type="InterPro" id="IPR011712">
    <property type="entry name" value="Sig_transdc_His_kin_sub3_dim/P"/>
</dbReference>
<feature type="domain" description="Histidine kinase/HSP90-like ATPase" evidence="10">
    <location>
        <begin position="221"/>
        <end position="310"/>
    </location>
</feature>
<keyword evidence="6" id="KW-0418">Kinase</keyword>
<evidence type="ECO:0000256" key="9">
    <source>
        <dbReference type="SAM" id="Phobius"/>
    </source>
</evidence>
<dbReference type="PANTHER" id="PTHR24421">
    <property type="entry name" value="NITRATE/NITRITE SENSOR PROTEIN NARX-RELATED"/>
    <property type="match status" value="1"/>
</dbReference>
<accession>A0ABQ6KC15</accession>
<dbReference type="EMBL" id="BSVB01000001">
    <property type="protein sequence ID" value="GMA96182.1"/>
    <property type="molecule type" value="Genomic_DNA"/>
</dbReference>
<dbReference type="EC" id="2.7.13.3" evidence="2"/>
<dbReference type="SUPFAM" id="SSF55874">
    <property type="entry name" value="ATPase domain of HSP90 chaperone/DNA topoisomerase II/histidine kinase"/>
    <property type="match status" value="1"/>
</dbReference>
<evidence type="ECO:0000256" key="1">
    <source>
        <dbReference type="ARBA" id="ARBA00000085"/>
    </source>
</evidence>
<evidence type="ECO:0000259" key="11">
    <source>
        <dbReference type="Pfam" id="PF07730"/>
    </source>
</evidence>
<evidence type="ECO:0000256" key="8">
    <source>
        <dbReference type="ARBA" id="ARBA00023012"/>
    </source>
</evidence>
<evidence type="ECO:0000259" key="10">
    <source>
        <dbReference type="Pfam" id="PF02518"/>
    </source>
</evidence>
<feature type="transmembrane region" description="Helical" evidence="9">
    <location>
        <begin position="6"/>
        <end position="23"/>
    </location>
</feature>
<evidence type="ECO:0000256" key="2">
    <source>
        <dbReference type="ARBA" id="ARBA00012438"/>
    </source>
</evidence>
<dbReference type="InterPro" id="IPR050482">
    <property type="entry name" value="Sensor_HK_TwoCompSys"/>
</dbReference>
<dbReference type="CDD" id="cd16917">
    <property type="entry name" value="HATPase_UhpB-NarQ-NarX-like"/>
    <property type="match status" value="1"/>
</dbReference>
<name>A0ABQ6KC15_9MICO</name>
<comment type="caution">
    <text evidence="12">The sequence shown here is derived from an EMBL/GenBank/DDBJ whole genome shotgun (WGS) entry which is preliminary data.</text>
</comment>
<feature type="transmembrane region" description="Helical" evidence="9">
    <location>
        <begin position="57"/>
        <end position="78"/>
    </location>
</feature>
<dbReference type="Proteomes" id="UP001157034">
    <property type="component" value="Unassembled WGS sequence"/>
</dbReference>
<evidence type="ECO:0000256" key="5">
    <source>
        <dbReference type="ARBA" id="ARBA00022741"/>
    </source>
</evidence>
<dbReference type="Gene3D" id="1.20.5.1930">
    <property type="match status" value="1"/>
</dbReference>
<keyword evidence="3" id="KW-0597">Phosphoprotein</keyword>
<gene>
    <name evidence="12" type="ORF">GCM10025881_30060</name>
</gene>
<dbReference type="Pfam" id="PF02518">
    <property type="entry name" value="HATPase_c"/>
    <property type="match status" value="1"/>
</dbReference>
<keyword evidence="13" id="KW-1185">Reference proteome</keyword>
<feature type="transmembrane region" description="Helical" evidence="9">
    <location>
        <begin position="30"/>
        <end position="51"/>
    </location>
</feature>
<dbReference type="PANTHER" id="PTHR24421:SF10">
    <property type="entry name" value="NITRATE_NITRITE SENSOR PROTEIN NARQ"/>
    <property type="match status" value="1"/>
</dbReference>
<keyword evidence="5" id="KW-0547">Nucleotide-binding</keyword>
<evidence type="ECO:0000256" key="3">
    <source>
        <dbReference type="ARBA" id="ARBA00022553"/>
    </source>
</evidence>
<evidence type="ECO:0000256" key="6">
    <source>
        <dbReference type="ARBA" id="ARBA00022777"/>
    </source>
</evidence>
<evidence type="ECO:0000256" key="7">
    <source>
        <dbReference type="ARBA" id="ARBA00022840"/>
    </source>
</evidence>
<dbReference type="Gene3D" id="3.30.565.10">
    <property type="entry name" value="Histidine kinase-like ATPase, C-terminal domain"/>
    <property type="match status" value="1"/>
</dbReference>
<proteinExistence type="predicted"/>
<comment type="catalytic activity">
    <reaction evidence="1">
        <text>ATP + protein L-histidine = ADP + protein N-phospho-L-histidine.</text>
        <dbReference type="EC" id="2.7.13.3"/>
    </reaction>
</comment>
<dbReference type="Pfam" id="PF07730">
    <property type="entry name" value="HisKA_3"/>
    <property type="match status" value="1"/>
</dbReference>